<proteinExistence type="predicted"/>
<dbReference type="PANTHER" id="PTHR10890">
    <property type="entry name" value="CYSTEINYL-TRNA SYNTHETASE"/>
    <property type="match status" value="1"/>
</dbReference>
<dbReference type="SUPFAM" id="SSF52374">
    <property type="entry name" value="Nucleotidylyl transferase"/>
    <property type="match status" value="1"/>
</dbReference>
<feature type="domain" description="tRNA synthetases class I catalytic" evidence="4">
    <location>
        <begin position="8"/>
        <end position="72"/>
    </location>
</feature>
<evidence type="ECO:0000313" key="6">
    <source>
        <dbReference type="Proteomes" id="UP000092445"/>
    </source>
</evidence>
<dbReference type="InterPro" id="IPR024909">
    <property type="entry name" value="Cys-tRNA/MSH_ligase"/>
</dbReference>
<reference evidence="6" key="1">
    <citation type="submission" date="2014-03" db="EMBL/GenBank/DDBJ databases">
        <authorList>
            <person name="Aksoy S."/>
            <person name="Warren W."/>
            <person name="Wilson R.K."/>
        </authorList>
    </citation>
    <scope>NUCLEOTIDE SEQUENCE [LARGE SCALE GENOMIC DNA]</scope>
    <source>
        <strain evidence="6">IAEA</strain>
    </source>
</reference>
<accession>A0A1A9Z174</accession>
<dbReference type="EnsemblMetazoa" id="GPAI000726-RA">
    <property type="protein sequence ID" value="GPAI000726-PA"/>
    <property type="gene ID" value="GPAI000726"/>
</dbReference>
<dbReference type="GO" id="GO:0005829">
    <property type="term" value="C:cytosol"/>
    <property type="evidence" value="ECO:0007669"/>
    <property type="project" value="TreeGrafter"/>
</dbReference>
<dbReference type="AlphaFoldDB" id="A0A1A9Z174"/>
<dbReference type="Pfam" id="PF01406">
    <property type="entry name" value="tRNA-synt_1e"/>
    <property type="match status" value="2"/>
</dbReference>
<dbReference type="InterPro" id="IPR014729">
    <property type="entry name" value="Rossmann-like_a/b/a_fold"/>
</dbReference>
<keyword evidence="1" id="KW-0436">Ligase</keyword>
<keyword evidence="2" id="KW-0547">Nucleotide-binding</keyword>
<evidence type="ECO:0000313" key="5">
    <source>
        <dbReference type="EnsemblMetazoa" id="GPAI000726-PA"/>
    </source>
</evidence>
<keyword evidence="3" id="KW-0067">ATP-binding</keyword>
<keyword evidence="6" id="KW-1185">Reference proteome</keyword>
<protein>
    <recommendedName>
        <fullName evidence="4">tRNA synthetases class I catalytic domain-containing protein</fullName>
    </recommendedName>
</protein>
<dbReference type="GO" id="GO:0004817">
    <property type="term" value="F:cysteine-tRNA ligase activity"/>
    <property type="evidence" value="ECO:0007669"/>
    <property type="project" value="TreeGrafter"/>
</dbReference>
<dbReference type="Gene3D" id="3.40.50.620">
    <property type="entry name" value="HUPs"/>
    <property type="match status" value="2"/>
</dbReference>
<name>A0A1A9Z174_GLOPL</name>
<dbReference type="Proteomes" id="UP000092445">
    <property type="component" value="Unassembled WGS sequence"/>
</dbReference>
<dbReference type="PANTHER" id="PTHR10890:SF3">
    <property type="entry name" value="CYSTEINE--TRNA LIGASE, CYTOPLASMIC"/>
    <property type="match status" value="1"/>
</dbReference>
<evidence type="ECO:0000256" key="2">
    <source>
        <dbReference type="ARBA" id="ARBA00022741"/>
    </source>
</evidence>
<dbReference type="VEuPathDB" id="VectorBase:GPAI000726"/>
<dbReference type="STRING" id="7398.A0A1A9Z174"/>
<reference evidence="5" key="2">
    <citation type="submission" date="2020-05" db="UniProtKB">
        <authorList>
            <consortium name="EnsemblMetazoa"/>
        </authorList>
    </citation>
    <scope>IDENTIFICATION</scope>
    <source>
        <strain evidence="5">IAEA</strain>
    </source>
</reference>
<feature type="domain" description="tRNA synthetases class I catalytic" evidence="4">
    <location>
        <begin position="80"/>
        <end position="155"/>
    </location>
</feature>
<evidence type="ECO:0000259" key="4">
    <source>
        <dbReference type="Pfam" id="PF01406"/>
    </source>
</evidence>
<sequence length="159" mass="18501">MYVCGITVYLQHIGYDVTYVRNITDIDDKIIKRAFKRKETCEQLSSIMIREMQKDCKMLNLIIPSYEPRVNTKNIKDYASYKYKNTRDFVLWKHAKINEPSWSSPWGDGRPGWHIECSAINYKIFGKNCDIHGGGSDLIFPHHENEIAQSVCAHSEARL</sequence>
<dbReference type="GO" id="GO:0005524">
    <property type="term" value="F:ATP binding"/>
    <property type="evidence" value="ECO:0007669"/>
    <property type="project" value="UniProtKB-KW"/>
</dbReference>
<organism evidence="5 6">
    <name type="scientific">Glossina pallidipes</name>
    <name type="common">Tsetse fly</name>
    <dbReference type="NCBI Taxonomy" id="7398"/>
    <lineage>
        <taxon>Eukaryota</taxon>
        <taxon>Metazoa</taxon>
        <taxon>Ecdysozoa</taxon>
        <taxon>Arthropoda</taxon>
        <taxon>Hexapoda</taxon>
        <taxon>Insecta</taxon>
        <taxon>Pterygota</taxon>
        <taxon>Neoptera</taxon>
        <taxon>Endopterygota</taxon>
        <taxon>Diptera</taxon>
        <taxon>Brachycera</taxon>
        <taxon>Muscomorpha</taxon>
        <taxon>Hippoboscoidea</taxon>
        <taxon>Glossinidae</taxon>
        <taxon>Glossina</taxon>
    </lineage>
</organism>
<evidence type="ECO:0000256" key="1">
    <source>
        <dbReference type="ARBA" id="ARBA00022598"/>
    </source>
</evidence>
<dbReference type="GO" id="GO:0006423">
    <property type="term" value="P:cysteinyl-tRNA aminoacylation"/>
    <property type="evidence" value="ECO:0007669"/>
    <property type="project" value="TreeGrafter"/>
</dbReference>
<dbReference type="InterPro" id="IPR032678">
    <property type="entry name" value="tRNA-synt_1_cat_dom"/>
</dbReference>
<evidence type="ECO:0000256" key="3">
    <source>
        <dbReference type="ARBA" id="ARBA00022840"/>
    </source>
</evidence>